<name>A0A7V7RML2_9BACI</name>
<dbReference type="OrthoDB" id="2924197at2"/>
<sequence length="264" mass="30640">MNMHMYYKQKAIIALNAGIAALIPPVYFTVYGLIDPLHRYFVWLLCPFLVYSFICYYVFVLNKKRSEETKSVMGEAAVSLEQDVTSIEKLLITFLPSPNLHMQLYDHNGFLAGELRDINQKAVRWFMPYFAEKLLTKTYGLYDHSGRLNATILIKKNTIELIGLNEKAVLHFKDQRSKGFIEFLDYERSKSYYLEHALFRMDAKIFINSSSEAVVLQKGYMPLSYQSFFKDANTPLLTFHKELSHIEKLSVLAILADYLSTVEH</sequence>
<evidence type="ECO:0000313" key="2">
    <source>
        <dbReference type="EMBL" id="KAB2333523.1"/>
    </source>
</evidence>
<feature type="transmembrane region" description="Helical" evidence="1">
    <location>
        <begin position="12"/>
        <end position="34"/>
    </location>
</feature>
<accession>A0A7V7RML2</accession>
<dbReference type="AlphaFoldDB" id="A0A7V7RML2"/>
<proteinExistence type="predicted"/>
<organism evidence="2 3">
    <name type="scientific">Bacillus mesophilum</name>
    <dbReference type="NCBI Taxonomy" id="1071718"/>
    <lineage>
        <taxon>Bacteria</taxon>
        <taxon>Bacillati</taxon>
        <taxon>Bacillota</taxon>
        <taxon>Bacilli</taxon>
        <taxon>Bacillales</taxon>
        <taxon>Bacillaceae</taxon>
        <taxon>Bacillus</taxon>
    </lineage>
</organism>
<comment type="caution">
    <text evidence="2">The sequence shown here is derived from an EMBL/GenBank/DDBJ whole genome shotgun (WGS) entry which is preliminary data.</text>
</comment>
<keyword evidence="1" id="KW-0472">Membrane</keyword>
<reference evidence="2 3" key="1">
    <citation type="journal article" date="2014" name="Arch. Microbiol.">
        <title>Bacillus mesophilum sp. nov., strain IITR-54T, a novel 4-chlorobiphenyl dechlorinating bacterium.</title>
        <authorList>
            <person name="Manickam N."/>
            <person name="Singh N.K."/>
            <person name="Bajaj A."/>
            <person name="Kumar R.M."/>
            <person name="Kaur G."/>
            <person name="Kaur N."/>
            <person name="Bala M."/>
            <person name="Kumar A."/>
            <person name="Mayilraj S."/>
        </authorList>
    </citation>
    <scope>NUCLEOTIDE SEQUENCE [LARGE SCALE GENOMIC DNA]</scope>
    <source>
        <strain evidence="2 3">IITR-54</strain>
    </source>
</reference>
<keyword evidence="1" id="KW-1133">Transmembrane helix</keyword>
<gene>
    <name evidence="2" type="ORF">F7732_05360</name>
</gene>
<dbReference type="RefSeq" id="WP_151572823.1">
    <property type="nucleotide sequence ID" value="NZ_WBOT01000002.1"/>
</dbReference>
<keyword evidence="1" id="KW-0812">Transmembrane</keyword>
<evidence type="ECO:0000313" key="3">
    <source>
        <dbReference type="Proteomes" id="UP000441354"/>
    </source>
</evidence>
<feature type="transmembrane region" description="Helical" evidence="1">
    <location>
        <begin position="40"/>
        <end position="61"/>
    </location>
</feature>
<protein>
    <submittedName>
        <fullName evidence="2">Uncharacterized protein</fullName>
    </submittedName>
</protein>
<dbReference type="EMBL" id="WBOT01000002">
    <property type="protein sequence ID" value="KAB2333523.1"/>
    <property type="molecule type" value="Genomic_DNA"/>
</dbReference>
<evidence type="ECO:0000256" key="1">
    <source>
        <dbReference type="SAM" id="Phobius"/>
    </source>
</evidence>
<dbReference type="Proteomes" id="UP000441354">
    <property type="component" value="Unassembled WGS sequence"/>
</dbReference>
<keyword evidence="3" id="KW-1185">Reference proteome</keyword>